<dbReference type="Proteomes" id="UP000092932">
    <property type="component" value="Chromosome"/>
</dbReference>
<organism evidence="1 2">
    <name type="scientific">Tsuneonella dongtanensis</name>
    <dbReference type="NCBI Taxonomy" id="692370"/>
    <lineage>
        <taxon>Bacteria</taxon>
        <taxon>Pseudomonadati</taxon>
        <taxon>Pseudomonadota</taxon>
        <taxon>Alphaproteobacteria</taxon>
        <taxon>Sphingomonadales</taxon>
        <taxon>Erythrobacteraceae</taxon>
        <taxon>Tsuneonella</taxon>
    </lineage>
</organism>
<dbReference type="EMBL" id="CP016591">
    <property type="protein sequence ID" value="ANY20324.1"/>
    <property type="molecule type" value="Genomic_DNA"/>
</dbReference>
<dbReference type="OrthoDB" id="7867377at2"/>
<dbReference type="AlphaFoldDB" id="A0A1B2ADV0"/>
<reference evidence="1 2" key="1">
    <citation type="submission" date="2016-07" db="EMBL/GenBank/DDBJ databases">
        <title>Complete genome sequence of Altererythrobacter dongtanensis KCTC 22672, a type strain with esterase isolated from tidal flat.</title>
        <authorList>
            <person name="Cheng H."/>
            <person name="Wu Y.-H."/>
            <person name="Zhou P."/>
            <person name="Huo Y.-Y."/>
            <person name="Wang C.-S."/>
            <person name="Xu X.-W."/>
        </authorList>
    </citation>
    <scope>NUCLEOTIDE SEQUENCE [LARGE SCALE GENOMIC DNA]</scope>
    <source>
        <strain evidence="1 2">KCTC 22672</strain>
    </source>
</reference>
<proteinExistence type="predicted"/>
<name>A0A1B2ADV0_9SPHN</name>
<gene>
    <name evidence="1" type="ORF">A6F68_01814</name>
</gene>
<evidence type="ECO:0000313" key="1">
    <source>
        <dbReference type="EMBL" id="ANY20324.1"/>
    </source>
</evidence>
<evidence type="ECO:0008006" key="3">
    <source>
        <dbReference type="Google" id="ProtNLM"/>
    </source>
</evidence>
<accession>A0A1B2ADV0</accession>
<dbReference type="KEGG" id="ado:A6F68_01814"/>
<sequence>MPKGPRGEKRPADAIGRAVMIGKIATGEIEDDRAELSSAAAQLGSKGGKARAKAISPERRAEIAREAAKARWKD</sequence>
<protein>
    <recommendedName>
        <fullName evidence="3">RNA-binding protein</fullName>
    </recommendedName>
</protein>
<keyword evidence="2" id="KW-1185">Reference proteome</keyword>
<evidence type="ECO:0000313" key="2">
    <source>
        <dbReference type="Proteomes" id="UP000092932"/>
    </source>
</evidence>